<dbReference type="AlphaFoldDB" id="A0A2I1N9D6"/>
<proteinExistence type="predicted"/>
<accession>A0A2I1N9D6</accession>
<organism evidence="1 2">
    <name type="scientific">Campylobacter ureolyticus</name>
    <dbReference type="NCBI Taxonomy" id="827"/>
    <lineage>
        <taxon>Bacteria</taxon>
        <taxon>Pseudomonadati</taxon>
        <taxon>Campylobacterota</taxon>
        <taxon>Epsilonproteobacteria</taxon>
        <taxon>Campylobacterales</taxon>
        <taxon>Campylobacteraceae</taxon>
        <taxon>Campylobacter</taxon>
    </lineage>
</organism>
<evidence type="ECO:0000313" key="2">
    <source>
        <dbReference type="Proteomes" id="UP000234639"/>
    </source>
</evidence>
<sequence length="60" mass="7195">MNNYEEAQQEMLKKVQTCQKDHDLKTCFDCDKLLDCELRDEYVKATYEYLSEGKQGDFDF</sequence>
<evidence type="ECO:0000313" key="1">
    <source>
        <dbReference type="EMBL" id="PKZ29000.1"/>
    </source>
</evidence>
<dbReference type="EMBL" id="PKHU01000005">
    <property type="protein sequence ID" value="PKZ29000.1"/>
    <property type="molecule type" value="Genomic_DNA"/>
</dbReference>
<dbReference type="Proteomes" id="UP000234639">
    <property type="component" value="Unassembled WGS sequence"/>
</dbReference>
<name>A0A2I1N9D6_9BACT</name>
<protein>
    <submittedName>
        <fullName evidence="1">Uncharacterized protein</fullName>
    </submittedName>
</protein>
<dbReference type="RefSeq" id="WP_101637400.1">
    <property type="nucleotide sequence ID" value="NZ_PKHU01000005.1"/>
</dbReference>
<reference evidence="1 2" key="1">
    <citation type="submission" date="2017-12" db="EMBL/GenBank/DDBJ databases">
        <title>Phylogenetic diversity of female urinary microbiome.</title>
        <authorList>
            <person name="Thomas-White K."/>
            <person name="Wolfe A.J."/>
        </authorList>
    </citation>
    <scope>NUCLEOTIDE SEQUENCE [LARGE SCALE GENOMIC DNA]</scope>
    <source>
        <strain evidence="1 2">UMB0112</strain>
    </source>
</reference>
<gene>
    <name evidence="1" type="ORF">CYJ41_06100</name>
</gene>
<comment type="caution">
    <text evidence="1">The sequence shown here is derived from an EMBL/GenBank/DDBJ whole genome shotgun (WGS) entry which is preliminary data.</text>
</comment>